<dbReference type="InterPro" id="IPR029063">
    <property type="entry name" value="SAM-dependent_MTases_sf"/>
</dbReference>
<evidence type="ECO:0000259" key="2">
    <source>
        <dbReference type="Pfam" id="PF13649"/>
    </source>
</evidence>
<sequence length="249" mass="29589">MNCYNNFAYIYDDLINKDVDYKGWSGKIIELCKKYNINKREYLDIGCGTGNLTEEIASNFDICWCVDLSSDMLTEAEAKFRKKGLNVKLVCQNMIKLNLNRKFDLITCCLDSTNYILSENDLLEYFNRVSKHLKTDGIFIFDINSYYKLTEILGNNIYDYDDENITYIWDNSLEDEIVDMYLTFFIREGDMYRRFDEQHRERAYKCSRMEDILEKCGFNILDKLDNYEDKAPVQNSQRIVYILNKGDNR</sequence>
<reference evidence="3 4" key="1">
    <citation type="submission" date="2021-03" db="EMBL/GenBank/DDBJ databases">
        <title>Genomic Encyclopedia of Type Strains, Phase IV (KMG-IV): sequencing the most valuable type-strain genomes for metagenomic binning, comparative biology and taxonomic classification.</title>
        <authorList>
            <person name="Goeker M."/>
        </authorList>
    </citation>
    <scope>NUCLEOTIDE SEQUENCE [LARGE SCALE GENOMIC DNA]</scope>
    <source>
        <strain evidence="3 4">DSM 28783</strain>
    </source>
</reference>
<name>A0ABS4KUD6_9CLOT</name>
<dbReference type="SUPFAM" id="SSF53335">
    <property type="entry name" value="S-adenosyl-L-methionine-dependent methyltransferases"/>
    <property type="match status" value="1"/>
</dbReference>
<dbReference type="Gene3D" id="3.40.50.150">
    <property type="entry name" value="Vaccinia Virus protein VP39"/>
    <property type="match status" value="1"/>
</dbReference>
<proteinExistence type="predicted"/>
<feature type="domain" description="Methyltransferase" evidence="2">
    <location>
        <begin position="43"/>
        <end position="137"/>
    </location>
</feature>
<dbReference type="Proteomes" id="UP001519307">
    <property type="component" value="Unassembled WGS sequence"/>
</dbReference>
<dbReference type="Gene3D" id="2.20.25.110">
    <property type="entry name" value="S-adenosyl-L-methionine-dependent methyltransferases"/>
    <property type="match status" value="1"/>
</dbReference>
<comment type="caution">
    <text evidence="3">The sequence shown here is derived from an EMBL/GenBank/DDBJ whole genome shotgun (WGS) entry which is preliminary data.</text>
</comment>
<evidence type="ECO:0000256" key="1">
    <source>
        <dbReference type="ARBA" id="ARBA00022679"/>
    </source>
</evidence>
<dbReference type="PANTHER" id="PTHR43861">
    <property type="entry name" value="TRANS-ACONITATE 2-METHYLTRANSFERASE-RELATED"/>
    <property type="match status" value="1"/>
</dbReference>
<evidence type="ECO:0000313" key="3">
    <source>
        <dbReference type="EMBL" id="MBP2033640.1"/>
    </source>
</evidence>
<gene>
    <name evidence="3" type="ORF">J2Z42_002347</name>
</gene>
<keyword evidence="4" id="KW-1185">Reference proteome</keyword>
<organism evidence="3 4">
    <name type="scientific">Clostridium algifaecis</name>
    <dbReference type="NCBI Taxonomy" id="1472040"/>
    <lineage>
        <taxon>Bacteria</taxon>
        <taxon>Bacillati</taxon>
        <taxon>Bacillota</taxon>
        <taxon>Clostridia</taxon>
        <taxon>Eubacteriales</taxon>
        <taxon>Clostridiaceae</taxon>
        <taxon>Clostridium</taxon>
    </lineage>
</organism>
<evidence type="ECO:0000313" key="4">
    <source>
        <dbReference type="Proteomes" id="UP001519307"/>
    </source>
</evidence>
<dbReference type="RefSeq" id="WP_209702905.1">
    <property type="nucleotide sequence ID" value="NZ_JAGGLM010000018.1"/>
</dbReference>
<protein>
    <submittedName>
        <fullName evidence="3">Ubiquinone/menaquinone biosynthesis C-methylase UbiE</fullName>
    </submittedName>
</protein>
<keyword evidence="1" id="KW-0808">Transferase</keyword>
<dbReference type="CDD" id="cd02440">
    <property type="entry name" value="AdoMet_MTases"/>
    <property type="match status" value="1"/>
</dbReference>
<dbReference type="Pfam" id="PF13649">
    <property type="entry name" value="Methyltransf_25"/>
    <property type="match status" value="1"/>
</dbReference>
<accession>A0ABS4KUD6</accession>
<dbReference type="PANTHER" id="PTHR43861:SF6">
    <property type="entry name" value="METHYLTRANSFERASE TYPE 11"/>
    <property type="match status" value="1"/>
</dbReference>
<dbReference type="EMBL" id="JAGGLM010000018">
    <property type="protein sequence ID" value="MBP2033640.1"/>
    <property type="molecule type" value="Genomic_DNA"/>
</dbReference>
<keyword evidence="3" id="KW-0830">Ubiquinone</keyword>
<dbReference type="InterPro" id="IPR041698">
    <property type="entry name" value="Methyltransf_25"/>
</dbReference>